<dbReference type="AlphaFoldDB" id="A0AAI9ZLB0"/>
<protein>
    <submittedName>
        <fullName evidence="2">Uncharacterized protein</fullName>
    </submittedName>
</protein>
<proteinExistence type="predicted"/>
<name>A0AAI9ZLB0_9PEZI</name>
<feature type="compositionally biased region" description="Pro residues" evidence="1">
    <location>
        <begin position="18"/>
        <end position="27"/>
    </location>
</feature>
<dbReference type="RefSeq" id="XP_060442684.1">
    <property type="nucleotide sequence ID" value="XM_060596109.1"/>
</dbReference>
<evidence type="ECO:0000313" key="2">
    <source>
        <dbReference type="EMBL" id="KAK1634077.1"/>
    </source>
</evidence>
<evidence type="ECO:0000256" key="1">
    <source>
        <dbReference type="SAM" id="MobiDB-lite"/>
    </source>
</evidence>
<dbReference type="Proteomes" id="UP001243989">
    <property type="component" value="Unassembled WGS sequence"/>
</dbReference>
<gene>
    <name evidence="2" type="ORF">BDP81DRAFT_65330</name>
</gene>
<accession>A0AAI9ZLB0</accession>
<organism evidence="2 3">
    <name type="scientific">Colletotrichum phormii</name>
    <dbReference type="NCBI Taxonomy" id="359342"/>
    <lineage>
        <taxon>Eukaryota</taxon>
        <taxon>Fungi</taxon>
        <taxon>Dikarya</taxon>
        <taxon>Ascomycota</taxon>
        <taxon>Pezizomycotina</taxon>
        <taxon>Sordariomycetes</taxon>
        <taxon>Hypocreomycetidae</taxon>
        <taxon>Glomerellales</taxon>
        <taxon>Glomerellaceae</taxon>
        <taxon>Colletotrichum</taxon>
        <taxon>Colletotrichum acutatum species complex</taxon>
    </lineage>
</organism>
<sequence>MQLLPFTQSPYHTHSHSPLPPAQPQPPFSSHRSLRRISSHPCPPTLLPNPNLSKLGSPPTPAKSPFQCSSVPVFQSQFRGGGLPTCQRGRVCIYALCAWSVYECSCGKIARVCVCVCM</sequence>
<comment type="caution">
    <text evidence="2">The sequence shown here is derived from an EMBL/GenBank/DDBJ whole genome shotgun (WGS) entry which is preliminary data.</text>
</comment>
<keyword evidence="3" id="KW-1185">Reference proteome</keyword>
<dbReference type="EMBL" id="JAHMHQ010000016">
    <property type="protein sequence ID" value="KAK1634077.1"/>
    <property type="molecule type" value="Genomic_DNA"/>
</dbReference>
<reference evidence="2" key="1">
    <citation type="submission" date="2021-06" db="EMBL/GenBank/DDBJ databases">
        <title>Comparative genomics, transcriptomics and evolutionary studies reveal genomic signatures of adaptation to plant cell wall in hemibiotrophic fungi.</title>
        <authorList>
            <consortium name="DOE Joint Genome Institute"/>
            <person name="Baroncelli R."/>
            <person name="Diaz J.F."/>
            <person name="Benocci T."/>
            <person name="Peng M."/>
            <person name="Battaglia E."/>
            <person name="Haridas S."/>
            <person name="Andreopoulos W."/>
            <person name="Labutti K."/>
            <person name="Pangilinan J."/>
            <person name="Floch G.L."/>
            <person name="Makela M.R."/>
            <person name="Henrissat B."/>
            <person name="Grigoriev I.V."/>
            <person name="Crouch J.A."/>
            <person name="De Vries R.P."/>
            <person name="Sukno S.A."/>
            <person name="Thon M.R."/>
        </authorList>
    </citation>
    <scope>NUCLEOTIDE SEQUENCE</scope>
    <source>
        <strain evidence="2">CBS 102054</strain>
    </source>
</reference>
<feature type="region of interest" description="Disordered" evidence="1">
    <location>
        <begin position="1"/>
        <end position="63"/>
    </location>
</feature>
<dbReference type="GeneID" id="85480971"/>
<feature type="compositionally biased region" description="Polar residues" evidence="1">
    <location>
        <begin position="1"/>
        <end position="12"/>
    </location>
</feature>
<evidence type="ECO:0000313" key="3">
    <source>
        <dbReference type="Proteomes" id="UP001243989"/>
    </source>
</evidence>